<evidence type="ECO:0000256" key="2">
    <source>
        <dbReference type="ARBA" id="ARBA00009142"/>
    </source>
</evidence>
<evidence type="ECO:0000256" key="1">
    <source>
        <dbReference type="ARBA" id="ARBA00004651"/>
    </source>
</evidence>
<dbReference type="RefSeq" id="WP_066053377.1">
    <property type="nucleotide sequence ID" value="NZ_CP014223.1"/>
</dbReference>
<reference evidence="11" key="2">
    <citation type="submission" date="2016-01" db="EMBL/GenBank/DDBJ databases">
        <authorList>
            <person name="Poehlein A."/>
            <person name="Schlien K."/>
            <person name="Gottschalk G."/>
            <person name="Buckel W."/>
            <person name="Daniel R."/>
        </authorList>
    </citation>
    <scope>NUCLEOTIDE SEQUENCE [LARGE SCALE GENOMIC DNA]</scope>
    <source>
        <strain evidence="11">X2</strain>
    </source>
</reference>
<dbReference type="Proteomes" id="UP000184204">
    <property type="component" value="Unassembled WGS sequence"/>
</dbReference>
<dbReference type="EMBL" id="FQUA01000001">
    <property type="protein sequence ID" value="SHE33353.1"/>
    <property type="molecule type" value="Genomic_DNA"/>
</dbReference>
<organism evidence="10 12">
    <name type="scientific">Anaerotignum propionicum DSM 1682</name>
    <dbReference type="NCBI Taxonomy" id="991789"/>
    <lineage>
        <taxon>Bacteria</taxon>
        <taxon>Bacillati</taxon>
        <taxon>Bacillota</taxon>
        <taxon>Clostridia</taxon>
        <taxon>Lachnospirales</taxon>
        <taxon>Anaerotignaceae</taxon>
        <taxon>Anaerotignum</taxon>
    </lineage>
</organism>
<dbReference type="Pfam" id="PF01925">
    <property type="entry name" value="TauE"/>
    <property type="match status" value="1"/>
</dbReference>
<comment type="subcellular location">
    <subcellularLocation>
        <location evidence="1 8">Cell membrane</location>
        <topology evidence="1 8">Multi-pass membrane protein</topology>
    </subcellularLocation>
</comment>
<evidence type="ECO:0000313" key="10">
    <source>
        <dbReference type="EMBL" id="SHE33353.1"/>
    </source>
</evidence>
<dbReference type="EMBL" id="CP014223">
    <property type="protein sequence ID" value="AMJ42487.1"/>
    <property type="molecule type" value="Genomic_DNA"/>
</dbReference>
<proteinExistence type="inferred from homology"/>
<keyword evidence="6 8" id="KW-1133">Transmembrane helix</keyword>
<feature type="transmembrane region" description="Helical" evidence="8">
    <location>
        <begin position="144"/>
        <end position="177"/>
    </location>
</feature>
<keyword evidence="3" id="KW-0813">Transport</keyword>
<evidence type="ECO:0000313" key="11">
    <source>
        <dbReference type="Proteomes" id="UP000068026"/>
    </source>
</evidence>
<accession>A0A110A7Q6</accession>
<feature type="transmembrane region" description="Helical" evidence="8">
    <location>
        <begin position="105"/>
        <end position="123"/>
    </location>
</feature>
<dbReference type="Proteomes" id="UP000068026">
    <property type="component" value="Chromosome"/>
</dbReference>
<feature type="transmembrane region" description="Helical" evidence="8">
    <location>
        <begin position="79"/>
        <end position="99"/>
    </location>
</feature>
<comment type="similarity">
    <text evidence="2 8">Belongs to the 4-toluene sulfonate uptake permease (TSUP) (TC 2.A.102) family.</text>
</comment>
<reference evidence="12" key="4">
    <citation type="submission" date="2016-11" db="EMBL/GenBank/DDBJ databases">
        <authorList>
            <person name="Jaros S."/>
            <person name="Januszkiewicz K."/>
            <person name="Wedrychowicz H."/>
        </authorList>
    </citation>
    <scope>NUCLEOTIDE SEQUENCE [LARGE SCALE GENOMIC DNA]</scope>
    <source>
        <strain evidence="12">DSM 1682</strain>
    </source>
</reference>
<evidence type="ECO:0000256" key="3">
    <source>
        <dbReference type="ARBA" id="ARBA00022448"/>
    </source>
</evidence>
<sequence length="259" mass="27475">MGGEFVISVPNFLMLMGASFLAGFLDSIAGGGGLISLPAYTLTGIPMHFVYGCNKFSAAFGTTIATLRYWKHKMLDIQVGILAAMGAFAASALAAKVVLYFSDSTLKAMMLVILPIVGIITVLNKNMGEENHSDSYTKKKKIVLALLIGGVIGFYDGLIGPGTGTFALMAFCFVMKYDLRTASGNAKCLNLASNYAALAVFLLEGTVYFKIAIPAAVFGIAGNYFGAGFAIKKGAKAIQYMLMVVIVLLFIKMGVDFLV</sequence>
<protein>
    <recommendedName>
        <fullName evidence="8">Probable membrane transporter protein</fullName>
    </recommendedName>
</protein>
<feature type="transmembrane region" description="Helical" evidence="8">
    <location>
        <begin position="237"/>
        <end position="255"/>
    </location>
</feature>
<dbReference type="GO" id="GO:0005886">
    <property type="term" value="C:plasma membrane"/>
    <property type="evidence" value="ECO:0007669"/>
    <property type="project" value="UniProtKB-SubCell"/>
</dbReference>
<keyword evidence="11" id="KW-1185">Reference proteome</keyword>
<feature type="transmembrane region" description="Helical" evidence="8">
    <location>
        <begin position="197"/>
        <end position="225"/>
    </location>
</feature>
<dbReference type="InterPro" id="IPR002781">
    <property type="entry name" value="TM_pro_TauE-like"/>
</dbReference>
<dbReference type="AlphaFoldDB" id="A0A110A7Q6"/>
<dbReference type="KEGG" id="cpro:CPRO_29570"/>
<evidence type="ECO:0000256" key="4">
    <source>
        <dbReference type="ARBA" id="ARBA00022475"/>
    </source>
</evidence>
<gene>
    <name evidence="9" type="ORF">CPRO_29570</name>
    <name evidence="10" type="ORF">SAMN02745151_00430</name>
</gene>
<evidence type="ECO:0000313" key="12">
    <source>
        <dbReference type="Proteomes" id="UP000184204"/>
    </source>
</evidence>
<keyword evidence="7 8" id="KW-0472">Membrane</keyword>
<evidence type="ECO:0000256" key="8">
    <source>
        <dbReference type="RuleBase" id="RU363041"/>
    </source>
</evidence>
<evidence type="ECO:0000313" key="9">
    <source>
        <dbReference type="EMBL" id="AMJ42487.1"/>
    </source>
</evidence>
<feature type="transmembrane region" description="Helical" evidence="8">
    <location>
        <begin position="49"/>
        <end position="67"/>
    </location>
</feature>
<evidence type="ECO:0000256" key="5">
    <source>
        <dbReference type="ARBA" id="ARBA00022692"/>
    </source>
</evidence>
<dbReference type="OrthoDB" id="554695at2"/>
<dbReference type="PANTHER" id="PTHR30269">
    <property type="entry name" value="TRANSMEMBRANE PROTEIN YFCA"/>
    <property type="match status" value="1"/>
</dbReference>
<dbReference type="InterPro" id="IPR052017">
    <property type="entry name" value="TSUP"/>
</dbReference>
<keyword evidence="5 8" id="KW-0812">Transmembrane</keyword>
<name>A0A110A7Q6_ANAPI</name>
<reference evidence="9 11" key="1">
    <citation type="journal article" date="2016" name="Genome Announc.">
        <title>Complete Genome Sequence of the Amino Acid-Fermenting Clostridium propionicum X2 (DSM 1682).</title>
        <authorList>
            <person name="Poehlein A."/>
            <person name="Schlien K."/>
            <person name="Chowdhury N.P."/>
            <person name="Gottschalk G."/>
            <person name="Buckel W."/>
            <person name="Daniel R."/>
        </authorList>
    </citation>
    <scope>NUCLEOTIDE SEQUENCE [LARGE SCALE GENOMIC DNA]</scope>
    <source>
        <strain evidence="9 11">X2</strain>
    </source>
</reference>
<evidence type="ECO:0000256" key="7">
    <source>
        <dbReference type="ARBA" id="ARBA00023136"/>
    </source>
</evidence>
<reference evidence="10" key="3">
    <citation type="submission" date="2016-11" db="EMBL/GenBank/DDBJ databases">
        <authorList>
            <person name="Varghese N."/>
            <person name="Submissions S."/>
        </authorList>
    </citation>
    <scope>NUCLEOTIDE SEQUENCE</scope>
    <source>
        <strain evidence="10">DSM 1682</strain>
    </source>
</reference>
<feature type="transmembrane region" description="Helical" evidence="8">
    <location>
        <begin position="12"/>
        <end position="37"/>
    </location>
</feature>
<dbReference type="PANTHER" id="PTHR30269:SF0">
    <property type="entry name" value="MEMBRANE TRANSPORTER PROTEIN YFCA-RELATED"/>
    <property type="match status" value="1"/>
</dbReference>
<evidence type="ECO:0000256" key="6">
    <source>
        <dbReference type="ARBA" id="ARBA00022989"/>
    </source>
</evidence>
<keyword evidence="4 8" id="KW-1003">Cell membrane</keyword>